<dbReference type="GO" id="GO:0005886">
    <property type="term" value="C:plasma membrane"/>
    <property type="evidence" value="ECO:0007669"/>
    <property type="project" value="UniProtKB-SubCell"/>
</dbReference>
<dbReference type="PROSITE" id="PS51257">
    <property type="entry name" value="PROKAR_LIPOPROTEIN"/>
    <property type="match status" value="1"/>
</dbReference>
<dbReference type="PRINTS" id="PR02108">
    <property type="entry name" value="MRGPCRFAMILY"/>
</dbReference>
<evidence type="ECO:0000313" key="15">
    <source>
        <dbReference type="Proteomes" id="UP001066276"/>
    </source>
</evidence>
<protein>
    <recommendedName>
        <fullName evidence="13">G-protein coupled receptors family 1 profile domain-containing protein</fullName>
    </recommendedName>
</protein>
<keyword evidence="6 12" id="KW-0472">Membrane</keyword>
<feature type="transmembrane region" description="Helical" evidence="12">
    <location>
        <begin position="274"/>
        <end position="301"/>
    </location>
</feature>
<evidence type="ECO:0000313" key="14">
    <source>
        <dbReference type="EMBL" id="KAJ1166752.1"/>
    </source>
</evidence>
<feature type="compositionally biased region" description="Basic and acidic residues" evidence="11">
    <location>
        <begin position="24"/>
        <end position="43"/>
    </location>
</feature>
<evidence type="ECO:0000256" key="2">
    <source>
        <dbReference type="ARBA" id="ARBA00022475"/>
    </source>
</evidence>
<evidence type="ECO:0000256" key="5">
    <source>
        <dbReference type="ARBA" id="ARBA00023040"/>
    </source>
</evidence>
<evidence type="ECO:0000259" key="13">
    <source>
        <dbReference type="PROSITE" id="PS50262"/>
    </source>
</evidence>
<feature type="transmembrane region" description="Helical" evidence="12">
    <location>
        <begin position="208"/>
        <end position="228"/>
    </location>
</feature>
<reference evidence="14" key="1">
    <citation type="journal article" date="2022" name="bioRxiv">
        <title>Sequencing and chromosome-scale assembly of the giantPleurodeles waltlgenome.</title>
        <authorList>
            <person name="Brown T."/>
            <person name="Elewa A."/>
            <person name="Iarovenko S."/>
            <person name="Subramanian E."/>
            <person name="Araus A.J."/>
            <person name="Petzold A."/>
            <person name="Susuki M."/>
            <person name="Suzuki K.-i.T."/>
            <person name="Hayashi T."/>
            <person name="Toyoda A."/>
            <person name="Oliveira C."/>
            <person name="Osipova E."/>
            <person name="Leigh N.D."/>
            <person name="Simon A."/>
            <person name="Yun M.H."/>
        </authorList>
    </citation>
    <scope>NUCLEOTIDE SEQUENCE</scope>
    <source>
        <strain evidence="14">20211129_DDA</strain>
        <tissue evidence="14">Liver</tissue>
    </source>
</reference>
<dbReference type="GO" id="GO:0004930">
    <property type="term" value="F:G protein-coupled receptor activity"/>
    <property type="evidence" value="ECO:0007669"/>
    <property type="project" value="UniProtKB-KW"/>
</dbReference>
<evidence type="ECO:0000256" key="8">
    <source>
        <dbReference type="ARBA" id="ARBA00023224"/>
    </source>
</evidence>
<comment type="subcellular location">
    <subcellularLocation>
        <location evidence="1">Cell membrane</location>
        <topology evidence="1">Multi-pass membrane protein</topology>
    </subcellularLocation>
</comment>
<keyword evidence="7 10" id="KW-0675">Receptor</keyword>
<dbReference type="PRINTS" id="PR00237">
    <property type="entry name" value="GPCRRHODOPSN"/>
</dbReference>
<organism evidence="14 15">
    <name type="scientific">Pleurodeles waltl</name>
    <name type="common">Iberian ribbed newt</name>
    <dbReference type="NCBI Taxonomy" id="8319"/>
    <lineage>
        <taxon>Eukaryota</taxon>
        <taxon>Metazoa</taxon>
        <taxon>Chordata</taxon>
        <taxon>Craniata</taxon>
        <taxon>Vertebrata</taxon>
        <taxon>Euteleostomi</taxon>
        <taxon>Amphibia</taxon>
        <taxon>Batrachia</taxon>
        <taxon>Caudata</taxon>
        <taxon>Salamandroidea</taxon>
        <taxon>Salamandridae</taxon>
        <taxon>Pleurodelinae</taxon>
        <taxon>Pleurodeles</taxon>
    </lineage>
</organism>
<comment type="caution">
    <text evidence="14">The sequence shown here is derived from an EMBL/GenBank/DDBJ whole genome shotgun (WGS) entry which is preliminary data.</text>
</comment>
<evidence type="ECO:0000256" key="11">
    <source>
        <dbReference type="SAM" id="MobiDB-lite"/>
    </source>
</evidence>
<feature type="transmembrane region" description="Helical" evidence="12">
    <location>
        <begin position="313"/>
        <end position="335"/>
    </location>
</feature>
<evidence type="ECO:0000256" key="4">
    <source>
        <dbReference type="ARBA" id="ARBA00022989"/>
    </source>
</evidence>
<dbReference type="PROSITE" id="PS00237">
    <property type="entry name" value="G_PROTEIN_RECEP_F1_1"/>
    <property type="match status" value="1"/>
</dbReference>
<comment type="similarity">
    <text evidence="9">Belongs to the G-protein coupled receptor 1 family. Mas subfamily.</text>
</comment>
<dbReference type="PANTHER" id="PTHR11334">
    <property type="entry name" value="MAS-RELATED G-PROTEIN COUPLED RECEPTOR"/>
    <property type="match status" value="1"/>
</dbReference>
<evidence type="ECO:0000256" key="10">
    <source>
        <dbReference type="RuleBase" id="RU000688"/>
    </source>
</evidence>
<evidence type="ECO:0000256" key="3">
    <source>
        <dbReference type="ARBA" id="ARBA00022692"/>
    </source>
</evidence>
<keyword evidence="3 10" id="KW-0812">Transmembrane</keyword>
<dbReference type="InterPro" id="IPR026234">
    <property type="entry name" value="MRGPCRFAMILY"/>
</dbReference>
<evidence type="ECO:0000256" key="9">
    <source>
        <dbReference type="ARBA" id="ARBA00061394"/>
    </source>
</evidence>
<feature type="domain" description="G-protein coupled receptors family 1 profile" evidence="13">
    <location>
        <begin position="133"/>
        <end position="371"/>
    </location>
</feature>
<evidence type="ECO:0000256" key="1">
    <source>
        <dbReference type="ARBA" id="ARBA00004651"/>
    </source>
</evidence>
<dbReference type="InterPro" id="IPR017452">
    <property type="entry name" value="GPCR_Rhodpsn_7TM"/>
</dbReference>
<feature type="transmembrane region" description="Helical" evidence="12">
    <location>
        <begin position="116"/>
        <end position="141"/>
    </location>
</feature>
<keyword evidence="8 10" id="KW-0807">Transducer</keyword>
<evidence type="ECO:0000256" key="7">
    <source>
        <dbReference type="ARBA" id="ARBA00023170"/>
    </source>
</evidence>
<dbReference type="EMBL" id="JANPWB010000008">
    <property type="protein sequence ID" value="KAJ1166752.1"/>
    <property type="molecule type" value="Genomic_DNA"/>
</dbReference>
<dbReference type="Proteomes" id="UP001066276">
    <property type="component" value="Chromosome 4_2"/>
</dbReference>
<dbReference type="PANTHER" id="PTHR11334:SF29">
    <property type="entry name" value="MAS-RELATED G-PROTEIN COUPLED RECEPTOR MEMBER X2"/>
    <property type="match status" value="1"/>
</dbReference>
<feature type="transmembrane region" description="Helical" evidence="12">
    <location>
        <begin position="347"/>
        <end position="370"/>
    </location>
</feature>
<gene>
    <name evidence="14" type="ORF">NDU88_007149</name>
</gene>
<dbReference type="FunFam" id="1.20.1070.10:FF:000193">
    <property type="entry name" value="Mas-related G-protein coupled receptor member E"/>
    <property type="match status" value="1"/>
</dbReference>
<evidence type="ECO:0000256" key="6">
    <source>
        <dbReference type="ARBA" id="ARBA00023136"/>
    </source>
</evidence>
<name>A0AAV7SRP5_PLEWA</name>
<keyword evidence="15" id="KW-1185">Reference proteome</keyword>
<keyword evidence="4 12" id="KW-1133">Transmembrane helix</keyword>
<dbReference type="Gene3D" id="1.20.1070.10">
    <property type="entry name" value="Rhodopsin 7-helix transmembrane proteins"/>
    <property type="match status" value="1"/>
</dbReference>
<accession>A0AAV7SRP5</accession>
<keyword evidence="2" id="KW-1003">Cell membrane</keyword>
<dbReference type="SUPFAM" id="SSF81321">
    <property type="entry name" value="Family A G protein-coupled receptor-like"/>
    <property type="match status" value="1"/>
</dbReference>
<feature type="transmembrane region" description="Helical" evidence="12">
    <location>
        <begin position="153"/>
        <end position="180"/>
    </location>
</feature>
<feature type="region of interest" description="Disordered" evidence="11">
    <location>
        <begin position="22"/>
        <end position="49"/>
    </location>
</feature>
<sequence>MKGQPLPVIVCAAAACRRKKRRLSYRDQRRGLPDPHSSPRERCCSSQRPWDPRERPLFCLKDSHWHIRALQFPRSAGSQEDLHMANVGNMSLNNTGAGGINGTGMDNSATGSMNGFIGAAGFILLISLLGIIGNSLVFWYLGFRIKRTKYTVYILNLAVADLIYLISVSIVMSITIVLFLEPNHKIANPQKVLDVLEFFLDFGNTADMFLLTAISVERCLSVFYPLWYRCNRPKIQSVLVCALLWVLSGLVTLVDNLVCPQNIFGKISGRCTGVQIFLSVLIFVIAIPIMVSSSLILVIKIRRTTKKEQSPKLFVVIVITVIIFLISVAPVRLLWLLLYLQTLPSSFATGAFFFVSYTCVSINSSANPFVYFTVGRHNIKGVCEYLERALKKVFREEEEEDSGMVCGMTKVSEEGDTTDSNISFQTQ</sequence>
<dbReference type="InterPro" id="IPR000276">
    <property type="entry name" value="GPCR_Rhodpsn"/>
</dbReference>
<feature type="transmembrane region" description="Helical" evidence="12">
    <location>
        <begin position="235"/>
        <end position="254"/>
    </location>
</feature>
<dbReference type="PROSITE" id="PS50262">
    <property type="entry name" value="G_PROTEIN_RECEP_F1_2"/>
    <property type="match status" value="1"/>
</dbReference>
<dbReference type="Pfam" id="PF00001">
    <property type="entry name" value="7tm_1"/>
    <property type="match status" value="1"/>
</dbReference>
<keyword evidence="5 10" id="KW-0297">G-protein coupled receptor</keyword>
<dbReference type="AlphaFoldDB" id="A0AAV7SRP5"/>
<evidence type="ECO:0000256" key="12">
    <source>
        <dbReference type="SAM" id="Phobius"/>
    </source>
</evidence>
<proteinExistence type="inferred from homology"/>